<dbReference type="EMBL" id="JBDFQZ010000014">
    <property type="protein sequence ID" value="KAK9666179.1"/>
    <property type="molecule type" value="Genomic_DNA"/>
</dbReference>
<gene>
    <name evidence="1" type="ORF">RND81_14G167000</name>
</gene>
<dbReference type="PANTHER" id="PTHR33168">
    <property type="entry name" value="STRESS INDUCED PROTEIN-RELATED"/>
    <property type="match status" value="1"/>
</dbReference>
<comment type="caution">
    <text evidence="1">The sequence shown here is derived from an EMBL/GenBank/DDBJ whole genome shotgun (WGS) entry which is preliminary data.</text>
</comment>
<sequence>MEKINYRSSSKNQQPIFLNKSMSEHPYDRFLAESQNLYRRRGTSSSSSKMQGFWRKLRRIFKKEQRSFGSGNHSHAIIVPYNSYTYSQNFDDQGSRFIEPENLCRSFSARFAGPSSTMFNRVHSVI</sequence>
<name>A0AAW1GQQ6_SAPOF</name>
<evidence type="ECO:0000313" key="1">
    <source>
        <dbReference type="EMBL" id="KAK9666179.1"/>
    </source>
</evidence>
<protein>
    <submittedName>
        <fullName evidence="1">Uncharacterized protein</fullName>
    </submittedName>
</protein>
<reference evidence="1" key="1">
    <citation type="submission" date="2024-03" db="EMBL/GenBank/DDBJ databases">
        <title>WGS assembly of Saponaria officinalis var. Norfolk2.</title>
        <authorList>
            <person name="Jenkins J."/>
            <person name="Shu S."/>
            <person name="Grimwood J."/>
            <person name="Barry K."/>
            <person name="Goodstein D."/>
            <person name="Schmutz J."/>
            <person name="Leebens-Mack J."/>
            <person name="Osbourn A."/>
        </authorList>
    </citation>
    <scope>NUCLEOTIDE SEQUENCE [LARGE SCALE GENOMIC DNA]</scope>
    <source>
        <strain evidence="1">JIC</strain>
    </source>
</reference>
<accession>A0AAW1GQQ6</accession>
<organism evidence="1 2">
    <name type="scientific">Saponaria officinalis</name>
    <name type="common">Common soapwort</name>
    <name type="synonym">Lychnis saponaria</name>
    <dbReference type="NCBI Taxonomy" id="3572"/>
    <lineage>
        <taxon>Eukaryota</taxon>
        <taxon>Viridiplantae</taxon>
        <taxon>Streptophyta</taxon>
        <taxon>Embryophyta</taxon>
        <taxon>Tracheophyta</taxon>
        <taxon>Spermatophyta</taxon>
        <taxon>Magnoliopsida</taxon>
        <taxon>eudicotyledons</taxon>
        <taxon>Gunneridae</taxon>
        <taxon>Pentapetalae</taxon>
        <taxon>Caryophyllales</taxon>
        <taxon>Caryophyllaceae</taxon>
        <taxon>Caryophylleae</taxon>
        <taxon>Saponaria</taxon>
    </lineage>
</organism>
<dbReference type="AlphaFoldDB" id="A0AAW1GQQ6"/>
<evidence type="ECO:0000313" key="2">
    <source>
        <dbReference type="Proteomes" id="UP001443914"/>
    </source>
</evidence>
<dbReference type="Proteomes" id="UP001443914">
    <property type="component" value="Unassembled WGS sequence"/>
</dbReference>
<proteinExistence type="predicted"/>
<keyword evidence="2" id="KW-1185">Reference proteome</keyword>